<reference evidence="3 4" key="1">
    <citation type="submission" date="2020-07" db="EMBL/GenBank/DDBJ databases">
        <title>Comparative genomics of pyrophilous fungi reveals a link between fire events and developmental genes.</title>
        <authorList>
            <consortium name="DOE Joint Genome Institute"/>
            <person name="Steindorff A.S."/>
            <person name="Carver A."/>
            <person name="Calhoun S."/>
            <person name="Stillman K."/>
            <person name="Liu H."/>
            <person name="Lipzen A."/>
            <person name="Pangilinan J."/>
            <person name="Labutti K."/>
            <person name="Bruns T.D."/>
            <person name="Grigoriev I.V."/>
        </authorList>
    </citation>
    <scope>NUCLEOTIDE SEQUENCE [LARGE SCALE GENOMIC DNA]</scope>
    <source>
        <strain evidence="3 4">CBS 144469</strain>
    </source>
</reference>
<protein>
    <submittedName>
        <fullName evidence="3">Uncharacterized protein</fullName>
    </submittedName>
</protein>
<dbReference type="EMBL" id="JACGCI010000123">
    <property type="protein sequence ID" value="KAF6744399.1"/>
    <property type="molecule type" value="Genomic_DNA"/>
</dbReference>
<keyword evidence="2" id="KW-0732">Signal</keyword>
<feature type="region of interest" description="Disordered" evidence="1">
    <location>
        <begin position="34"/>
        <end position="86"/>
    </location>
</feature>
<evidence type="ECO:0000256" key="1">
    <source>
        <dbReference type="SAM" id="MobiDB-lite"/>
    </source>
</evidence>
<dbReference type="AlphaFoldDB" id="A0A8H6HCA2"/>
<dbReference type="Proteomes" id="UP000521943">
    <property type="component" value="Unassembled WGS sequence"/>
</dbReference>
<feature type="compositionally biased region" description="Polar residues" evidence="1">
    <location>
        <begin position="47"/>
        <end position="57"/>
    </location>
</feature>
<keyword evidence="4" id="KW-1185">Reference proteome</keyword>
<feature type="chain" id="PRO_5034525299" evidence="2">
    <location>
        <begin position="24"/>
        <end position="171"/>
    </location>
</feature>
<proteinExistence type="predicted"/>
<evidence type="ECO:0000313" key="4">
    <source>
        <dbReference type="Proteomes" id="UP000521943"/>
    </source>
</evidence>
<feature type="region of interest" description="Disordered" evidence="1">
    <location>
        <begin position="100"/>
        <end position="119"/>
    </location>
</feature>
<evidence type="ECO:0000313" key="3">
    <source>
        <dbReference type="EMBL" id="KAF6744399.1"/>
    </source>
</evidence>
<organism evidence="3 4">
    <name type="scientific">Ephemerocybe angulata</name>
    <dbReference type="NCBI Taxonomy" id="980116"/>
    <lineage>
        <taxon>Eukaryota</taxon>
        <taxon>Fungi</taxon>
        <taxon>Dikarya</taxon>
        <taxon>Basidiomycota</taxon>
        <taxon>Agaricomycotina</taxon>
        <taxon>Agaricomycetes</taxon>
        <taxon>Agaricomycetidae</taxon>
        <taxon>Agaricales</taxon>
        <taxon>Agaricineae</taxon>
        <taxon>Psathyrellaceae</taxon>
        <taxon>Ephemerocybe</taxon>
    </lineage>
</organism>
<sequence length="171" mass="17539">MVHISTATVVVAAAALAAAPAFAAPIATEQVEARAPKGGLRQPAPPSTTQATLPASSEHSRAVMLRSSTPVHPPRAVSGGQDASPMALSTTQATLPVLSAPFRDSDSGTSRRVAGSPPSDAYPEVAHPFAAHAVLLPPPSVSGTLRRRLICVRSMTWRNCSNGSLTSMSLT</sequence>
<accession>A0A8H6HCA2</accession>
<feature type="signal peptide" evidence="2">
    <location>
        <begin position="1"/>
        <end position="23"/>
    </location>
</feature>
<evidence type="ECO:0000256" key="2">
    <source>
        <dbReference type="SAM" id="SignalP"/>
    </source>
</evidence>
<name>A0A8H6HCA2_9AGAR</name>
<gene>
    <name evidence="3" type="ORF">DFP72DRAFT_929480</name>
</gene>
<comment type="caution">
    <text evidence="3">The sequence shown here is derived from an EMBL/GenBank/DDBJ whole genome shotgun (WGS) entry which is preliminary data.</text>
</comment>
<feature type="non-terminal residue" evidence="3">
    <location>
        <position position="1"/>
    </location>
</feature>